<evidence type="ECO:0000313" key="2">
    <source>
        <dbReference type="Proteomes" id="UP000530032"/>
    </source>
</evidence>
<name>A0A843B2J2_9BURK</name>
<dbReference type="AlphaFoldDB" id="A0A843B2J2"/>
<protein>
    <submittedName>
        <fullName evidence="1">Uncharacterized protein</fullName>
    </submittedName>
</protein>
<evidence type="ECO:0000313" key="1">
    <source>
        <dbReference type="EMBL" id="MBI1625666.1"/>
    </source>
</evidence>
<gene>
    <name evidence="1" type="ORF">HF327_014270</name>
</gene>
<proteinExistence type="predicted"/>
<comment type="caution">
    <text evidence="1">The sequence shown here is derived from an EMBL/GenBank/DDBJ whole genome shotgun (WGS) entry which is preliminary data.</text>
</comment>
<accession>A0A843B2J2</accession>
<sequence>MWKLVVGFIVFAAVSLFVIMKAGDKVDMSGEKHGADAISAPAETK</sequence>
<dbReference type="EMBL" id="JABBCQ020000012">
    <property type="protein sequence ID" value="MBI1625666.1"/>
    <property type="molecule type" value="Genomic_DNA"/>
</dbReference>
<organism evidence="1 2">
    <name type="scientific">Comamonas suwonensis</name>
    <dbReference type="NCBI Taxonomy" id="2606214"/>
    <lineage>
        <taxon>Bacteria</taxon>
        <taxon>Pseudomonadati</taxon>
        <taxon>Pseudomonadota</taxon>
        <taxon>Betaproteobacteria</taxon>
        <taxon>Burkholderiales</taxon>
        <taxon>Comamonadaceae</taxon>
        <taxon>Comamonas</taxon>
    </lineage>
</organism>
<keyword evidence="2" id="KW-1185">Reference proteome</keyword>
<dbReference type="RefSeq" id="WP_198460804.1">
    <property type="nucleotide sequence ID" value="NZ_JABBCQ020000012.1"/>
</dbReference>
<reference evidence="1" key="1">
    <citation type="submission" date="2020-12" db="EMBL/GenBank/DDBJ databases">
        <title>Comamonas sp. nov., isolated from stream water.</title>
        <authorList>
            <person name="Park K.-H."/>
        </authorList>
    </citation>
    <scope>NUCLEOTIDE SEQUENCE</scope>
    <source>
        <strain evidence="1">EJ-4</strain>
    </source>
</reference>
<dbReference type="Proteomes" id="UP000530032">
    <property type="component" value="Unassembled WGS sequence"/>
</dbReference>